<accession>A0ABR6WGG3</accession>
<name>A0ABR6WGG3_9FIRM</name>
<dbReference type="Pfam" id="PF02607">
    <property type="entry name" value="B12-binding_2"/>
    <property type="match status" value="1"/>
</dbReference>
<comment type="caution">
    <text evidence="2">The sequence shown here is derived from an EMBL/GenBank/DDBJ whole genome shotgun (WGS) entry which is preliminary data.</text>
</comment>
<dbReference type="RefSeq" id="WP_148602034.1">
    <property type="nucleotide sequence ID" value="NZ_RXYB01000001.1"/>
</dbReference>
<dbReference type="Gene3D" id="1.10.1240.10">
    <property type="entry name" value="Methionine synthase domain"/>
    <property type="match status" value="1"/>
</dbReference>
<dbReference type="SUPFAM" id="SSF47644">
    <property type="entry name" value="Methionine synthase domain"/>
    <property type="match status" value="1"/>
</dbReference>
<dbReference type="Proteomes" id="UP000653358">
    <property type="component" value="Unassembled WGS sequence"/>
</dbReference>
<dbReference type="PROSITE" id="PS51337">
    <property type="entry name" value="B12_BINDING_NTER"/>
    <property type="match status" value="1"/>
</dbReference>
<gene>
    <name evidence="2" type="ORF">GH807_00775</name>
</gene>
<evidence type="ECO:0000259" key="1">
    <source>
        <dbReference type="PROSITE" id="PS51337"/>
    </source>
</evidence>
<dbReference type="InterPro" id="IPR036594">
    <property type="entry name" value="Meth_synthase_dom"/>
</dbReference>
<evidence type="ECO:0000313" key="2">
    <source>
        <dbReference type="EMBL" id="MBC3795584.1"/>
    </source>
</evidence>
<keyword evidence="3" id="KW-1185">Reference proteome</keyword>
<dbReference type="InterPro" id="IPR003759">
    <property type="entry name" value="Cbl-bd_cap"/>
</dbReference>
<proteinExistence type="predicted"/>
<reference evidence="2 3" key="1">
    <citation type="journal article" date="2020" name="mSystems">
        <title>Defining Genomic and Predicted Metabolic Features of the Acetobacterium Genus.</title>
        <authorList>
            <person name="Ross D.E."/>
            <person name="Marshall C.W."/>
            <person name="Gulliver D."/>
            <person name="May H.D."/>
            <person name="Norman R.S."/>
        </authorList>
    </citation>
    <scope>NUCLEOTIDE SEQUENCE [LARGE SCALE GENOMIC DNA]</scope>
    <source>
        <strain evidence="2 3">DSM 9173</strain>
    </source>
</reference>
<organism evidence="2 3">
    <name type="scientific">Acetobacterium tundrae</name>
    <dbReference type="NCBI Taxonomy" id="132932"/>
    <lineage>
        <taxon>Bacteria</taxon>
        <taxon>Bacillati</taxon>
        <taxon>Bacillota</taxon>
        <taxon>Clostridia</taxon>
        <taxon>Eubacteriales</taxon>
        <taxon>Eubacteriaceae</taxon>
        <taxon>Acetobacterium</taxon>
    </lineage>
</organism>
<dbReference type="SMART" id="SM01018">
    <property type="entry name" value="B12-binding_2"/>
    <property type="match status" value="1"/>
</dbReference>
<evidence type="ECO:0000313" key="3">
    <source>
        <dbReference type="Proteomes" id="UP000653358"/>
    </source>
</evidence>
<feature type="domain" description="B12-binding N-terminal" evidence="1">
    <location>
        <begin position="1"/>
        <end position="89"/>
    </location>
</feature>
<sequence>MDYKALIWYVKNLEDEIVVEILDDFIAHNPTRDEGIEVMRACQKGTEEVGRLFEQGKYFAGDLLFAGEMLKEAKAKLQPIIGEDLNYLKSGNITLGPVYGDASEQGEEILAKIVRMAGFVVVNSTVRVS</sequence>
<dbReference type="EMBL" id="WJBB01000001">
    <property type="protein sequence ID" value="MBC3795584.1"/>
    <property type="molecule type" value="Genomic_DNA"/>
</dbReference>
<protein>
    <recommendedName>
        <fullName evidence="1">B12-binding N-terminal domain-containing protein</fullName>
    </recommendedName>
</protein>